<feature type="signal peptide" evidence="1">
    <location>
        <begin position="1"/>
        <end position="35"/>
    </location>
</feature>
<name>A0A1H7FPD0_9ACTN</name>
<reference evidence="2 3" key="1">
    <citation type="submission" date="2016-10" db="EMBL/GenBank/DDBJ databases">
        <authorList>
            <person name="de Groot N.N."/>
        </authorList>
    </citation>
    <scope>NUCLEOTIDE SEQUENCE [LARGE SCALE GENOMIC DNA]</scope>
    <source>
        <strain evidence="2 3">DSM 43357</strain>
    </source>
</reference>
<dbReference type="STRING" id="46177.SAMN05660976_00153"/>
<keyword evidence="3" id="KW-1185">Reference proteome</keyword>
<evidence type="ECO:0000313" key="2">
    <source>
        <dbReference type="EMBL" id="SEK27829.1"/>
    </source>
</evidence>
<evidence type="ECO:0000256" key="1">
    <source>
        <dbReference type="SAM" id="SignalP"/>
    </source>
</evidence>
<keyword evidence="1" id="KW-0732">Signal</keyword>
<organism evidence="2 3">
    <name type="scientific">Nonomuraea pusilla</name>
    <dbReference type="NCBI Taxonomy" id="46177"/>
    <lineage>
        <taxon>Bacteria</taxon>
        <taxon>Bacillati</taxon>
        <taxon>Actinomycetota</taxon>
        <taxon>Actinomycetes</taxon>
        <taxon>Streptosporangiales</taxon>
        <taxon>Streptosporangiaceae</taxon>
        <taxon>Nonomuraea</taxon>
    </lineage>
</organism>
<proteinExistence type="predicted"/>
<dbReference type="AlphaFoldDB" id="A0A1H7FPD0"/>
<accession>A0A1H7FPD0</accession>
<dbReference type="Proteomes" id="UP000198953">
    <property type="component" value="Unassembled WGS sequence"/>
</dbReference>
<evidence type="ECO:0000313" key="3">
    <source>
        <dbReference type="Proteomes" id="UP000198953"/>
    </source>
</evidence>
<protein>
    <submittedName>
        <fullName evidence="2">Uncharacterized protein</fullName>
    </submittedName>
</protein>
<sequence length="223" mass="23645">MGAKNRRRLSPPHALLAALATAATLAPLGPATALADSAQTTHSVRPAVATNEKPPLRGGRCWRGHCGGGWGGGCWGPRCGPVPFIVNRPVPFPFFHHRPFPFPFHHKFRHHRPPTPTPPTPTGVSSIDTAFQGNTKFVAEIRNGVVQVRDPRTTPAWHSLASVPNYLPNPVGVSLAVQGDFLHVTVRNAAGVVRQASCKVNPTPGTGSNPAWPGNCGAFATLL</sequence>
<feature type="chain" id="PRO_5011794561" evidence="1">
    <location>
        <begin position="36"/>
        <end position="223"/>
    </location>
</feature>
<gene>
    <name evidence="2" type="ORF">SAMN05660976_00153</name>
</gene>
<dbReference type="EMBL" id="FOBF01000001">
    <property type="protein sequence ID" value="SEK27829.1"/>
    <property type="molecule type" value="Genomic_DNA"/>
</dbReference>